<organism evidence="2 3">
    <name type="scientific">Suillus plorans</name>
    <dbReference type="NCBI Taxonomy" id="116603"/>
    <lineage>
        <taxon>Eukaryota</taxon>
        <taxon>Fungi</taxon>
        <taxon>Dikarya</taxon>
        <taxon>Basidiomycota</taxon>
        <taxon>Agaricomycotina</taxon>
        <taxon>Agaricomycetes</taxon>
        <taxon>Agaricomycetidae</taxon>
        <taxon>Boletales</taxon>
        <taxon>Suillineae</taxon>
        <taxon>Suillaceae</taxon>
        <taxon>Suillus</taxon>
    </lineage>
</organism>
<proteinExistence type="predicted"/>
<dbReference type="Proteomes" id="UP000719766">
    <property type="component" value="Unassembled WGS sequence"/>
</dbReference>
<evidence type="ECO:0000313" key="3">
    <source>
        <dbReference type="Proteomes" id="UP000719766"/>
    </source>
</evidence>
<dbReference type="GeneID" id="64596366"/>
<evidence type="ECO:0000256" key="1">
    <source>
        <dbReference type="SAM" id="Phobius"/>
    </source>
</evidence>
<keyword evidence="1" id="KW-0812">Transmembrane</keyword>
<dbReference type="AlphaFoldDB" id="A0A9P7AT97"/>
<sequence length="108" mass="12418">VAPYLWLLIFLNLLSLSLFLKIDLVLVLCLHFVLFAFTSHSDVLHISSTYLLPPIPSLLTCLFRFLIVKGRLHTRSFAIMHDNARSFLYHHRLFVIAFPIASVPVKIT</sequence>
<evidence type="ECO:0000313" key="2">
    <source>
        <dbReference type="EMBL" id="KAG1796242.1"/>
    </source>
</evidence>
<keyword evidence="3" id="KW-1185">Reference proteome</keyword>
<reference evidence="2" key="1">
    <citation type="journal article" date="2020" name="New Phytol.">
        <title>Comparative genomics reveals dynamic genome evolution in host specialist ectomycorrhizal fungi.</title>
        <authorList>
            <person name="Lofgren L.A."/>
            <person name="Nguyen N.H."/>
            <person name="Vilgalys R."/>
            <person name="Ruytinx J."/>
            <person name="Liao H.L."/>
            <person name="Branco S."/>
            <person name="Kuo A."/>
            <person name="LaButti K."/>
            <person name="Lipzen A."/>
            <person name="Andreopoulos W."/>
            <person name="Pangilinan J."/>
            <person name="Riley R."/>
            <person name="Hundley H."/>
            <person name="Na H."/>
            <person name="Barry K."/>
            <person name="Grigoriev I.V."/>
            <person name="Stajich J.E."/>
            <person name="Kennedy P.G."/>
        </authorList>
    </citation>
    <scope>NUCLEOTIDE SEQUENCE</scope>
    <source>
        <strain evidence="2">S12</strain>
    </source>
</reference>
<keyword evidence="1" id="KW-1133">Transmembrane helix</keyword>
<keyword evidence="1" id="KW-0472">Membrane</keyword>
<feature type="transmembrane region" description="Helical" evidence="1">
    <location>
        <begin position="6"/>
        <end position="37"/>
    </location>
</feature>
<dbReference type="EMBL" id="JABBWE010000019">
    <property type="protein sequence ID" value="KAG1796242.1"/>
    <property type="molecule type" value="Genomic_DNA"/>
</dbReference>
<dbReference type="OrthoDB" id="10439447at2759"/>
<feature type="transmembrane region" description="Helical" evidence="1">
    <location>
        <begin position="49"/>
        <end position="67"/>
    </location>
</feature>
<comment type="caution">
    <text evidence="2">The sequence shown here is derived from an EMBL/GenBank/DDBJ whole genome shotgun (WGS) entry which is preliminary data.</text>
</comment>
<name>A0A9P7AT97_9AGAM</name>
<dbReference type="RefSeq" id="XP_041161758.1">
    <property type="nucleotide sequence ID" value="XM_041302602.1"/>
</dbReference>
<protein>
    <submittedName>
        <fullName evidence="2">Uncharacterized protein</fullName>
    </submittedName>
</protein>
<feature type="non-terminal residue" evidence="2">
    <location>
        <position position="108"/>
    </location>
</feature>
<feature type="transmembrane region" description="Helical" evidence="1">
    <location>
        <begin position="87"/>
        <end position="105"/>
    </location>
</feature>
<gene>
    <name evidence="2" type="ORF">HD556DRAFT_1360117</name>
</gene>
<accession>A0A9P7AT97</accession>